<evidence type="ECO:0000256" key="1">
    <source>
        <dbReference type="ARBA" id="ARBA00023015"/>
    </source>
</evidence>
<organism evidence="7 8">
    <name type="scientific">Streptomyces hyderabadensis</name>
    <dbReference type="NCBI Taxonomy" id="598549"/>
    <lineage>
        <taxon>Bacteria</taxon>
        <taxon>Bacillati</taxon>
        <taxon>Actinomycetota</taxon>
        <taxon>Actinomycetes</taxon>
        <taxon>Kitasatosporales</taxon>
        <taxon>Streptomycetaceae</taxon>
        <taxon>Streptomyces</taxon>
    </lineage>
</organism>
<dbReference type="InterPro" id="IPR050109">
    <property type="entry name" value="HTH-type_TetR-like_transc_reg"/>
</dbReference>
<evidence type="ECO:0000256" key="4">
    <source>
        <dbReference type="PROSITE-ProRule" id="PRU00335"/>
    </source>
</evidence>
<comment type="caution">
    <text evidence="7">The sequence shown here is derived from an EMBL/GenBank/DDBJ whole genome shotgun (WGS) entry which is preliminary data.</text>
</comment>
<evidence type="ECO:0000256" key="2">
    <source>
        <dbReference type="ARBA" id="ARBA00023125"/>
    </source>
</evidence>
<evidence type="ECO:0000256" key="5">
    <source>
        <dbReference type="SAM" id="MobiDB-lite"/>
    </source>
</evidence>
<gene>
    <name evidence="7" type="ORF">GCM10023257_48650</name>
</gene>
<dbReference type="InterPro" id="IPR009057">
    <property type="entry name" value="Homeodomain-like_sf"/>
</dbReference>
<feature type="compositionally biased region" description="Basic and acidic residues" evidence="5">
    <location>
        <begin position="233"/>
        <end position="258"/>
    </location>
</feature>
<evidence type="ECO:0000256" key="3">
    <source>
        <dbReference type="ARBA" id="ARBA00023163"/>
    </source>
</evidence>
<keyword evidence="2 4" id="KW-0238">DNA-binding</keyword>
<dbReference type="InterPro" id="IPR001647">
    <property type="entry name" value="HTH_TetR"/>
</dbReference>
<dbReference type="PANTHER" id="PTHR30055">
    <property type="entry name" value="HTH-TYPE TRANSCRIPTIONAL REGULATOR RUTR"/>
    <property type="match status" value="1"/>
</dbReference>
<dbReference type="SUPFAM" id="SSF48498">
    <property type="entry name" value="Tetracyclin repressor-like, C-terminal domain"/>
    <property type="match status" value="1"/>
</dbReference>
<keyword evidence="3" id="KW-0804">Transcription</keyword>
<protein>
    <recommendedName>
        <fullName evidence="6">HTH tetR-type domain-containing protein</fullName>
    </recommendedName>
</protein>
<proteinExistence type="predicted"/>
<dbReference type="Gene3D" id="1.10.357.10">
    <property type="entry name" value="Tetracycline Repressor, domain 2"/>
    <property type="match status" value="1"/>
</dbReference>
<evidence type="ECO:0000313" key="7">
    <source>
        <dbReference type="EMBL" id="GAA4999236.1"/>
    </source>
</evidence>
<evidence type="ECO:0000313" key="8">
    <source>
        <dbReference type="Proteomes" id="UP001500610"/>
    </source>
</evidence>
<dbReference type="InterPro" id="IPR036271">
    <property type="entry name" value="Tet_transcr_reg_TetR-rel_C_sf"/>
</dbReference>
<dbReference type="PANTHER" id="PTHR30055:SF151">
    <property type="entry name" value="TRANSCRIPTIONAL REGULATORY PROTEIN"/>
    <property type="match status" value="1"/>
</dbReference>
<keyword evidence="1" id="KW-0805">Transcription regulation</keyword>
<accession>A0ABP9IK84</accession>
<dbReference type="Pfam" id="PF00440">
    <property type="entry name" value="TetR_N"/>
    <property type="match status" value="1"/>
</dbReference>
<feature type="DNA-binding region" description="H-T-H motif" evidence="4">
    <location>
        <begin position="42"/>
        <end position="61"/>
    </location>
</feature>
<dbReference type="SUPFAM" id="SSF46689">
    <property type="entry name" value="Homeodomain-like"/>
    <property type="match status" value="1"/>
</dbReference>
<reference evidence="8" key="1">
    <citation type="journal article" date="2019" name="Int. J. Syst. Evol. Microbiol.">
        <title>The Global Catalogue of Microorganisms (GCM) 10K type strain sequencing project: providing services to taxonomists for standard genome sequencing and annotation.</title>
        <authorList>
            <consortium name="The Broad Institute Genomics Platform"/>
            <consortium name="The Broad Institute Genome Sequencing Center for Infectious Disease"/>
            <person name="Wu L."/>
            <person name="Ma J."/>
        </authorList>
    </citation>
    <scope>NUCLEOTIDE SEQUENCE [LARGE SCALE GENOMIC DNA]</scope>
    <source>
        <strain evidence="8">JCM 17657</strain>
    </source>
</reference>
<keyword evidence="8" id="KW-1185">Reference proteome</keyword>
<dbReference type="Pfam" id="PF02909">
    <property type="entry name" value="TetR_C_1"/>
    <property type="match status" value="1"/>
</dbReference>
<feature type="region of interest" description="Disordered" evidence="5">
    <location>
        <begin position="220"/>
        <end position="258"/>
    </location>
</feature>
<dbReference type="EMBL" id="BAABIV010000021">
    <property type="protein sequence ID" value="GAA4999236.1"/>
    <property type="molecule type" value="Genomic_DNA"/>
</dbReference>
<name>A0ABP9IK84_9ACTN</name>
<dbReference type="Proteomes" id="UP001500610">
    <property type="component" value="Unassembled WGS sequence"/>
</dbReference>
<sequence>MGRMPTPSPRPGRPGRPPRLSRAEIVTTARRIVDEEGVAKLTMRRLAREMDSTPMALYHHVRDKEELLLLLLEDFAAHAARPRLPDDPRERLLAAATAMRDLLTQCPWLVEVLTADDLLAPSALWYVEQVVDAAVDCGLTPEQAVRAYRSIWYYTAGELVVRAAAARRRAADARPTYRERVFADLDPAALPRLAALGPRWGELTAEDTYAAGLRALVDGLLPPHRTGAPPTDMDDRHDRQDREDRRDREDRQDREAGE</sequence>
<dbReference type="InterPro" id="IPR004111">
    <property type="entry name" value="Repressor_TetR_C"/>
</dbReference>
<evidence type="ECO:0000259" key="6">
    <source>
        <dbReference type="PROSITE" id="PS50977"/>
    </source>
</evidence>
<feature type="domain" description="HTH tetR-type" evidence="6">
    <location>
        <begin position="19"/>
        <end position="79"/>
    </location>
</feature>
<dbReference type="PROSITE" id="PS50977">
    <property type="entry name" value="HTH_TETR_2"/>
    <property type="match status" value="1"/>
</dbReference>